<feature type="domain" description="DUF4878" evidence="1">
    <location>
        <begin position="24"/>
        <end position="125"/>
    </location>
</feature>
<dbReference type="Proteomes" id="UP001193081">
    <property type="component" value="Unassembled WGS sequence"/>
</dbReference>
<organism evidence="2 3">
    <name type="scientific">Candidatus Chloroploca mongolica</name>
    <dbReference type="NCBI Taxonomy" id="2528176"/>
    <lineage>
        <taxon>Bacteria</taxon>
        <taxon>Bacillati</taxon>
        <taxon>Chloroflexota</taxon>
        <taxon>Chloroflexia</taxon>
        <taxon>Chloroflexales</taxon>
        <taxon>Chloroflexineae</taxon>
        <taxon>Oscillochloridaceae</taxon>
        <taxon>Candidatus Chloroploca</taxon>
    </lineage>
</organism>
<dbReference type="Gene3D" id="3.10.450.50">
    <property type="match status" value="1"/>
</dbReference>
<keyword evidence="3" id="KW-1185">Reference proteome</keyword>
<dbReference type="EMBL" id="SIJK02000002">
    <property type="protein sequence ID" value="MBP1464470.1"/>
    <property type="molecule type" value="Genomic_DNA"/>
</dbReference>
<gene>
    <name evidence="2" type="ORF">EYB53_001995</name>
</gene>
<evidence type="ECO:0000259" key="1">
    <source>
        <dbReference type="Pfam" id="PF12870"/>
    </source>
</evidence>
<name>A0ABS4D4V3_9CHLR</name>
<sequence length="128" mass="13643">MVHRSLGLLGLMLMVALVSGCGLFAAGPGRTVEKFLYALEAGKIEEAKSYCSSELLDDYGRKLTQQFATVPANIQARGGIKATEVVEEQIVGDLAQVVVRVRFGDGGEEVLAQSMIKENGAWKLAAGK</sequence>
<proteinExistence type="predicted"/>
<evidence type="ECO:0000313" key="2">
    <source>
        <dbReference type="EMBL" id="MBP1464470.1"/>
    </source>
</evidence>
<protein>
    <submittedName>
        <fullName evidence="2">DUF4878 domain-containing protein</fullName>
    </submittedName>
</protein>
<accession>A0ABS4D4V3</accession>
<reference evidence="2 3" key="1">
    <citation type="submission" date="2021-03" db="EMBL/GenBank/DDBJ databases">
        <authorList>
            <person name="Grouzdev D.S."/>
        </authorList>
    </citation>
    <scope>NUCLEOTIDE SEQUENCE [LARGE SCALE GENOMIC DNA]</scope>
    <source>
        <strain evidence="2 3">M50-1</strain>
    </source>
</reference>
<dbReference type="RefSeq" id="WP_135476205.1">
    <property type="nucleotide sequence ID" value="NZ_SIJK02000002.1"/>
</dbReference>
<dbReference type="PROSITE" id="PS51257">
    <property type="entry name" value="PROKAR_LIPOPROTEIN"/>
    <property type="match status" value="1"/>
</dbReference>
<dbReference type="InterPro" id="IPR024267">
    <property type="entry name" value="DUF4878"/>
</dbReference>
<evidence type="ECO:0000313" key="3">
    <source>
        <dbReference type="Proteomes" id="UP001193081"/>
    </source>
</evidence>
<comment type="caution">
    <text evidence="2">The sequence shown here is derived from an EMBL/GenBank/DDBJ whole genome shotgun (WGS) entry which is preliminary data.</text>
</comment>
<dbReference type="Pfam" id="PF12870">
    <property type="entry name" value="DUF4878"/>
    <property type="match status" value="1"/>
</dbReference>